<dbReference type="Proteomes" id="UP000177869">
    <property type="component" value="Unassembled WGS sequence"/>
</dbReference>
<dbReference type="STRING" id="1801732.A2814_00945"/>
<evidence type="ECO:0008006" key="4">
    <source>
        <dbReference type="Google" id="ProtNLM"/>
    </source>
</evidence>
<evidence type="ECO:0000313" key="3">
    <source>
        <dbReference type="Proteomes" id="UP000177869"/>
    </source>
</evidence>
<evidence type="ECO:0000256" key="1">
    <source>
        <dbReference type="SAM" id="Phobius"/>
    </source>
</evidence>
<protein>
    <recommendedName>
        <fullName evidence="4">Baseplate protein J-like domain-containing protein</fullName>
    </recommendedName>
</protein>
<keyword evidence="1" id="KW-0472">Membrane</keyword>
<proteinExistence type="predicted"/>
<reference evidence="2 3" key="1">
    <citation type="journal article" date="2016" name="Nat. Commun.">
        <title>Thousands of microbial genomes shed light on interconnected biogeochemical processes in an aquifer system.</title>
        <authorList>
            <person name="Anantharaman K."/>
            <person name="Brown C.T."/>
            <person name="Hug L.A."/>
            <person name="Sharon I."/>
            <person name="Castelle C.J."/>
            <person name="Probst A.J."/>
            <person name="Thomas B.C."/>
            <person name="Singh A."/>
            <person name="Wilkins M.J."/>
            <person name="Karaoz U."/>
            <person name="Brodie E.L."/>
            <person name="Williams K.H."/>
            <person name="Hubbard S.S."/>
            <person name="Banfield J.F."/>
        </authorList>
    </citation>
    <scope>NUCLEOTIDE SEQUENCE [LARGE SCALE GENOMIC DNA]</scope>
</reference>
<feature type="transmembrane region" description="Helical" evidence="1">
    <location>
        <begin position="46"/>
        <end position="68"/>
    </location>
</feature>
<gene>
    <name evidence="2" type="ORF">A2814_00945</name>
</gene>
<accession>A0A1F6URW0</accession>
<dbReference type="AlphaFoldDB" id="A0A1F6URW0"/>
<sequence length="417" mass="46211">MPKNLFQDMVKIKNAGKDTGKYIKPKEKQEEQQKEVKAQNEKGHKYGLWFVAFISIVFFLFALSFLFARAKVTVSPKIKDITLDENLSAVKDSNVDGLSFDLVVLSGKESKSVFATEEKEISLKGEGTVLIYNAFSSASQRLLIDTRLEGSNGKIYKTKTAVTVPGMSADGAPGQVEANIYGAEAGEEYNSPPLDFKIFGFKGTPKYSKFYARSKGAITGGFQGKSPIVSETEKENTLAGLKTTLKEKLFKKASDQIPSGFILFKDAVFLNIDEESTIPVSESRDLPIIIKGTMYGLLFNEENLTKKIAQDNISNYDESDVYIPNIGNLIFSLSNQDISFADVQNISFNLSGATKVVWKFDEAKLSADLLGKSKKDFGQILAQYSNVESAQLTLSPFWIRSFPDKIKDIKVIVNYPK</sequence>
<name>A0A1F6URW0_9BACT</name>
<evidence type="ECO:0000313" key="2">
    <source>
        <dbReference type="EMBL" id="OGI60117.1"/>
    </source>
</evidence>
<comment type="caution">
    <text evidence="2">The sequence shown here is derived from an EMBL/GenBank/DDBJ whole genome shotgun (WGS) entry which is preliminary data.</text>
</comment>
<keyword evidence="1" id="KW-0812">Transmembrane</keyword>
<keyword evidence="1" id="KW-1133">Transmembrane helix</keyword>
<dbReference type="EMBL" id="MFTI01000017">
    <property type="protein sequence ID" value="OGI60117.1"/>
    <property type="molecule type" value="Genomic_DNA"/>
</dbReference>
<organism evidence="2 3">
    <name type="scientific">Candidatus Nomurabacteria bacterium RIFCSPHIGHO2_01_FULL_38_19</name>
    <dbReference type="NCBI Taxonomy" id="1801732"/>
    <lineage>
        <taxon>Bacteria</taxon>
        <taxon>Candidatus Nomuraibacteriota</taxon>
    </lineage>
</organism>